<feature type="compositionally biased region" description="Low complexity" evidence="1">
    <location>
        <begin position="18"/>
        <end position="37"/>
    </location>
</feature>
<keyword evidence="3" id="KW-1185">Reference proteome</keyword>
<dbReference type="EMBL" id="JAEACQ010000283">
    <property type="protein sequence ID" value="MBL7631734.1"/>
    <property type="molecule type" value="Genomic_DNA"/>
</dbReference>
<dbReference type="Proteomes" id="UP000604475">
    <property type="component" value="Unassembled WGS sequence"/>
</dbReference>
<feature type="compositionally biased region" description="Basic and acidic residues" evidence="1">
    <location>
        <begin position="63"/>
        <end position="78"/>
    </location>
</feature>
<sequence length="91" mass="9616">MVNDRPTADPAENLTENPTGESATGTPTTGTSATETTRPVSGARVAPRRRLDLDWEGGPAHGVDPEDSLRAGGHDDLARLLSDVPPHHVDR</sequence>
<reference evidence="2" key="1">
    <citation type="submission" date="2020-12" db="EMBL/GenBank/DDBJ databases">
        <title>Genomic characterization of non-nitrogen-fixing Frankia strains.</title>
        <authorList>
            <person name="Carlos-Shanley C."/>
            <person name="Guerra T."/>
            <person name="Hahn D."/>
        </authorList>
    </citation>
    <scope>NUCLEOTIDE SEQUENCE</scope>
    <source>
        <strain evidence="2">CN6</strain>
    </source>
</reference>
<gene>
    <name evidence="2" type="ORF">I7412_32165</name>
</gene>
<evidence type="ECO:0000256" key="1">
    <source>
        <dbReference type="SAM" id="MobiDB-lite"/>
    </source>
</evidence>
<proteinExistence type="predicted"/>
<organism evidence="2 3">
    <name type="scientific">Frankia nepalensis</name>
    <dbReference type="NCBI Taxonomy" id="1836974"/>
    <lineage>
        <taxon>Bacteria</taxon>
        <taxon>Bacillati</taxon>
        <taxon>Actinomycetota</taxon>
        <taxon>Actinomycetes</taxon>
        <taxon>Frankiales</taxon>
        <taxon>Frankiaceae</taxon>
        <taxon>Frankia</taxon>
    </lineage>
</organism>
<evidence type="ECO:0000313" key="2">
    <source>
        <dbReference type="EMBL" id="MBL7631734.1"/>
    </source>
</evidence>
<name>A0A937RQY0_9ACTN</name>
<protein>
    <submittedName>
        <fullName evidence="2">Uncharacterized protein</fullName>
    </submittedName>
</protein>
<dbReference type="RefSeq" id="WP_203006010.1">
    <property type="nucleotide sequence ID" value="NZ_JADWYU010000023.1"/>
</dbReference>
<evidence type="ECO:0000313" key="3">
    <source>
        <dbReference type="Proteomes" id="UP000604475"/>
    </source>
</evidence>
<feature type="region of interest" description="Disordered" evidence="1">
    <location>
        <begin position="1"/>
        <end position="91"/>
    </location>
</feature>
<dbReference type="AlphaFoldDB" id="A0A937RQY0"/>
<accession>A0A937RQY0</accession>
<comment type="caution">
    <text evidence="2">The sequence shown here is derived from an EMBL/GenBank/DDBJ whole genome shotgun (WGS) entry which is preliminary data.</text>
</comment>